<feature type="domain" description="NAD-dependent epimerase/dehydratase" evidence="3">
    <location>
        <begin position="4"/>
        <end position="227"/>
    </location>
</feature>
<sequence>MSKVLITGIGGFTGRHLAAELEDGGHEVCGISHGPKAGARWPTYTCDLLDHGTLTELLARERPDAVVHLAAISFVAHGDASAIYQANVLGTRNLLNSVVASGCSPRSILLASSANVYGNSDREVIDEHVPPAPANDYAVSKLAMEYVANLWRGKLPITIVRPFNYTGIGQSPNFLLPKIVDHFRRKAPLLELGNLHVVRDFSDVRMIVRAYGRLLHGDFAGQVFNVCSGAGHALLDVLTIMKELTGFQQEIRVNPAYLRSNEVHRLVGNGGKLQRAIGTLPRISLRETLSWMLESAA</sequence>
<evidence type="ECO:0000256" key="2">
    <source>
        <dbReference type="ARBA" id="ARBA00007637"/>
    </source>
</evidence>
<evidence type="ECO:0000313" key="5">
    <source>
        <dbReference type="Proteomes" id="UP000199706"/>
    </source>
</evidence>
<proteinExistence type="inferred from homology"/>
<comment type="pathway">
    <text evidence="1">Bacterial outer membrane biogenesis; LPS O-antigen biosynthesis.</text>
</comment>
<evidence type="ECO:0000256" key="1">
    <source>
        <dbReference type="ARBA" id="ARBA00005125"/>
    </source>
</evidence>
<reference evidence="4 5" key="1">
    <citation type="submission" date="2016-10" db="EMBL/GenBank/DDBJ databases">
        <authorList>
            <person name="de Groot N.N."/>
        </authorList>
    </citation>
    <scope>NUCLEOTIDE SEQUENCE [LARGE SCALE GENOMIC DNA]</scope>
    <source>
        <strain evidence="4 5">LMG 2247</strain>
    </source>
</reference>
<dbReference type="EMBL" id="FNCJ01000011">
    <property type="protein sequence ID" value="SDH63473.1"/>
    <property type="molecule type" value="Genomic_DNA"/>
</dbReference>
<dbReference type="SUPFAM" id="SSF51735">
    <property type="entry name" value="NAD(P)-binding Rossmann-fold domains"/>
    <property type="match status" value="1"/>
</dbReference>
<dbReference type="AlphaFoldDB" id="A0A1G8E0P1"/>
<dbReference type="Proteomes" id="UP000199706">
    <property type="component" value="Unassembled WGS sequence"/>
</dbReference>
<evidence type="ECO:0000259" key="3">
    <source>
        <dbReference type="Pfam" id="PF01370"/>
    </source>
</evidence>
<organism evidence="4 5">
    <name type="scientific">Paraburkholderia phenazinium</name>
    <dbReference type="NCBI Taxonomy" id="60549"/>
    <lineage>
        <taxon>Bacteria</taxon>
        <taxon>Pseudomonadati</taxon>
        <taxon>Pseudomonadota</taxon>
        <taxon>Betaproteobacteria</taxon>
        <taxon>Burkholderiales</taxon>
        <taxon>Burkholderiaceae</taxon>
        <taxon>Paraburkholderia</taxon>
    </lineage>
</organism>
<evidence type="ECO:0000313" key="4">
    <source>
        <dbReference type="EMBL" id="SDH63473.1"/>
    </source>
</evidence>
<gene>
    <name evidence="4" type="ORF">SAMN05216466_111232</name>
</gene>
<comment type="similarity">
    <text evidence="2">Belongs to the NAD(P)-dependent epimerase/dehydratase family.</text>
</comment>
<dbReference type="Gene3D" id="3.40.50.720">
    <property type="entry name" value="NAD(P)-binding Rossmann-like Domain"/>
    <property type="match status" value="1"/>
</dbReference>
<dbReference type="Pfam" id="PF01370">
    <property type="entry name" value="Epimerase"/>
    <property type="match status" value="1"/>
</dbReference>
<dbReference type="OrthoDB" id="5295702at2"/>
<dbReference type="RefSeq" id="WP_090687156.1">
    <property type="nucleotide sequence ID" value="NZ_CADERL010000017.1"/>
</dbReference>
<dbReference type="Gene3D" id="3.90.25.10">
    <property type="entry name" value="UDP-galactose 4-epimerase, domain 1"/>
    <property type="match status" value="1"/>
</dbReference>
<name>A0A1G8E0P1_9BURK</name>
<dbReference type="InterPro" id="IPR036291">
    <property type="entry name" value="NAD(P)-bd_dom_sf"/>
</dbReference>
<dbReference type="InterPro" id="IPR001509">
    <property type="entry name" value="Epimerase_deHydtase"/>
</dbReference>
<accession>A0A1G8E0P1</accession>
<protein>
    <submittedName>
        <fullName evidence="4">Nucleoside-diphosphate-sugar epimerase</fullName>
    </submittedName>
</protein>
<dbReference type="PANTHER" id="PTHR43000">
    <property type="entry name" value="DTDP-D-GLUCOSE 4,6-DEHYDRATASE-RELATED"/>
    <property type="match status" value="1"/>
</dbReference>